<proteinExistence type="predicted"/>
<organism evidence="1 2">
    <name type="scientific">Crotalaria pallida</name>
    <name type="common">Smooth rattlebox</name>
    <name type="synonym">Crotalaria striata</name>
    <dbReference type="NCBI Taxonomy" id="3830"/>
    <lineage>
        <taxon>Eukaryota</taxon>
        <taxon>Viridiplantae</taxon>
        <taxon>Streptophyta</taxon>
        <taxon>Embryophyta</taxon>
        <taxon>Tracheophyta</taxon>
        <taxon>Spermatophyta</taxon>
        <taxon>Magnoliopsida</taxon>
        <taxon>eudicotyledons</taxon>
        <taxon>Gunneridae</taxon>
        <taxon>Pentapetalae</taxon>
        <taxon>rosids</taxon>
        <taxon>fabids</taxon>
        <taxon>Fabales</taxon>
        <taxon>Fabaceae</taxon>
        <taxon>Papilionoideae</taxon>
        <taxon>50 kb inversion clade</taxon>
        <taxon>genistoids sensu lato</taxon>
        <taxon>core genistoids</taxon>
        <taxon>Crotalarieae</taxon>
        <taxon>Crotalaria</taxon>
    </lineage>
</organism>
<keyword evidence="2" id="KW-1185">Reference proteome</keyword>
<name>A0AAN9IB84_CROPI</name>
<comment type="caution">
    <text evidence="1">The sequence shown here is derived from an EMBL/GenBank/DDBJ whole genome shotgun (WGS) entry which is preliminary data.</text>
</comment>
<dbReference type="Proteomes" id="UP001372338">
    <property type="component" value="Unassembled WGS sequence"/>
</dbReference>
<gene>
    <name evidence="1" type="ORF">RIF29_15504</name>
</gene>
<dbReference type="EMBL" id="JAYWIO010000003">
    <property type="protein sequence ID" value="KAK7274418.1"/>
    <property type="molecule type" value="Genomic_DNA"/>
</dbReference>
<sequence length="113" mass="12587">MLGTLPHQIVTRLPPSCTVAQCRSHCSYRRSRPLPLQLPSLTATPVAVTVDHHRALCSHRRSLPLAHHRLLQSSSPTIALFHSPKILREPTAFTSSTIHNRYPALTPTDSSRK</sequence>
<evidence type="ECO:0000313" key="2">
    <source>
        <dbReference type="Proteomes" id="UP001372338"/>
    </source>
</evidence>
<evidence type="ECO:0000313" key="1">
    <source>
        <dbReference type="EMBL" id="KAK7274418.1"/>
    </source>
</evidence>
<dbReference type="AlphaFoldDB" id="A0AAN9IB84"/>
<reference evidence="1 2" key="1">
    <citation type="submission" date="2024-01" db="EMBL/GenBank/DDBJ databases">
        <title>The genomes of 5 underutilized Papilionoideae crops provide insights into root nodulation and disease resistanc.</title>
        <authorList>
            <person name="Yuan L."/>
        </authorList>
    </citation>
    <scope>NUCLEOTIDE SEQUENCE [LARGE SCALE GENOMIC DNA]</scope>
    <source>
        <strain evidence="1">ZHUSHIDOU_FW_LH</strain>
        <tissue evidence="1">Leaf</tissue>
    </source>
</reference>
<protein>
    <submittedName>
        <fullName evidence="1">Uncharacterized protein</fullName>
    </submittedName>
</protein>
<accession>A0AAN9IB84</accession>